<dbReference type="Gene3D" id="3.30.2350.10">
    <property type="entry name" value="Pseudouridine synthase"/>
    <property type="match status" value="1"/>
</dbReference>
<sequence>MTTPPSRTSLLPGPWHRVIDALCAQFPRVTRDTWRDRMERGRVLDEGDCPLPVDAPFRVGMVVQYFREVPDEVAIPFTEQVLHVDEHLVIADKPHFLPVTPAGAFVRETLLARLIERLGNPDLVPLHRIDRATAGLVMFSSRPDSRSAYQALFRERRIDKVYEAWAPALPGATFPLVRRSRVIRGEPFFLMREAEGAPNSETRIEAVERGSRWWRYELHPVTGRKHQLRVHMAALGAPLMNDTFYPELTDAGGGWNDRPLQLLAKRLRFVDPLSGEPREFVSGLDLSGPPEEPLSSRCAPP</sequence>
<dbReference type="RefSeq" id="WP_131149740.1">
    <property type="nucleotide sequence ID" value="NZ_SJTG01000001.1"/>
</dbReference>
<dbReference type="Pfam" id="PF00849">
    <property type="entry name" value="PseudoU_synth_2"/>
    <property type="match status" value="1"/>
</dbReference>
<dbReference type="Proteomes" id="UP000291822">
    <property type="component" value="Unassembled WGS sequence"/>
</dbReference>
<comment type="caution">
    <text evidence="3">The sequence shown here is derived from an EMBL/GenBank/DDBJ whole genome shotgun (WGS) entry which is preliminary data.</text>
</comment>
<dbReference type="AlphaFoldDB" id="A0A4V2NMJ0"/>
<feature type="region of interest" description="Disordered" evidence="1">
    <location>
        <begin position="280"/>
        <end position="301"/>
    </location>
</feature>
<dbReference type="PROSITE" id="PS01129">
    <property type="entry name" value="PSI_RLU"/>
    <property type="match status" value="1"/>
</dbReference>
<evidence type="ECO:0000313" key="3">
    <source>
        <dbReference type="EMBL" id="TCI13477.1"/>
    </source>
</evidence>
<dbReference type="InterPro" id="IPR006145">
    <property type="entry name" value="PsdUridine_synth_RsuA/RluA"/>
</dbReference>
<evidence type="ECO:0000259" key="2">
    <source>
        <dbReference type="Pfam" id="PF00849"/>
    </source>
</evidence>
<dbReference type="EMBL" id="SJTG01000001">
    <property type="protein sequence ID" value="TCI13477.1"/>
    <property type="molecule type" value="Genomic_DNA"/>
</dbReference>
<feature type="domain" description="Pseudouridine synthase RsuA/RluA-like" evidence="2">
    <location>
        <begin position="87"/>
        <end position="234"/>
    </location>
</feature>
<protein>
    <submittedName>
        <fullName evidence="3">Pseudouridine synthase</fullName>
    </submittedName>
</protein>
<dbReference type="InterPro" id="IPR006224">
    <property type="entry name" value="PsdUridine_synth_RluA-like_CS"/>
</dbReference>
<dbReference type="GO" id="GO:0140098">
    <property type="term" value="F:catalytic activity, acting on RNA"/>
    <property type="evidence" value="ECO:0007669"/>
    <property type="project" value="UniProtKB-ARBA"/>
</dbReference>
<dbReference type="InterPro" id="IPR050188">
    <property type="entry name" value="RluA_PseudoU_synthase"/>
</dbReference>
<evidence type="ECO:0000313" key="4">
    <source>
        <dbReference type="Proteomes" id="UP000291822"/>
    </source>
</evidence>
<dbReference type="InterPro" id="IPR020103">
    <property type="entry name" value="PsdUridine_synth_cat_dom_sf"/>
</dbReference>
<dbReference type="GO" id="GO:0009982">
    <property type="term" value="F:pseudouridine synthase activity"/>
    <property type="evidence" value="ECO:0007669"/>
    <property type="project" value="InterPro"/>
</dbReference>
<dbReference type="PANTHER" id="PTHR21600">
    <property type="entry name" value="MITOCHONDRIAL RNA PSEUDOURIDINE SYNTHASE"/>
    <property type="match status" value="1"/>
</dbReference>
<organism evidence="3 4">
    <name type="scientific">Dyella soli</name>
    <dbReference type="NCBI Taxonomy" id="522319"/>
    <lineage>
        <taxon>Bacteria</taxon>
        <taxon>Pseudomonadati</taxon>
        <taxon>Pseudomonadota</taxon>
        <taxon>Gammaproteobacteria</taxon>
        <taxon>Lysobacterales</taxon>
        <taxon>Rhodanobacteraceae</taxon>
        <taxon>Dyella</taxon>
    </lineage>
</organism>
<dbReference type="GO" id="GO:0000455">
    <property type="term" value="P:enzyme-directed rRNA pseudouridine synthesis"/>
    <property type="evidence" value="ECO:0007669"/>
    <property type="project" value="TreeGrafter"/>
</dbReference>
<name>A0A4V2NMJ0_9GAMM</name>
<dbReference type="GO" id="GO:0003723">
    <property type="term" value="F:RNA binding"/>
    <property type="evidence" value="ECO:0007669"/>
    <property type="project" value="InterPro"/>
</dbReference>
<accession>A0A4V2NMJ0</accession>
<evidence type="ECO:0000256" key="1">
    <source>
        <dbReference type="SAM" id="MobiDB-lite"/>
    </source>
</evidence>
<dbReference type="PANTHER" id="PTHR21600:SF84">
    <property type="entry name" value="PSEUDOURIDINE SYNTHASE RSUA_RLUA-LIKE DOMAIN-CONTAINING PROTEIN"/>
    <property type="match status" value="1"/>
</dbReference>
<proteinExistence type="predicted"/>
<reference evidence="3 4" key="1">
    <citation type="submission" date="2019-02" db="EMBL/GenBank/DDBJ databases">
        <title>Dyella amyloliquefaciens sp. nov., isolated from forest soil.</title>
        <authorList>
            <person name="Gao Z.-H."/>
            <person name="Qiu L.-H."/>
        </authorList>
    </citation>
    <scope>NUCLEOTIDE SEQUENCE [LARGE SCALE GENOMIC DNA]</scope>
    <source>
        <strain evidence="3 4">KACC 12747</strain>
    </source>
</reference>
<dbReference type="SUPFAM" id="SSF55120">
    <property type="entry name" value="Pseudouridine synthase"/>
    <property type="match status" value="1"/>
</dbReference>
<gene>
    <name evidence="3" type="ORF">EZM97_09485</name>
</gene>
<keyword evidence="4" id="KW-1185">Reference proteome</keyword>